<name>Q7UE37_RHOBA</name>
<feature type="compositionally biased region" description="Acidic residues" evidence="1">
    <location>
        <begin position="194"/>
        <end position="219"/>
    </location>
</feature>
<dbReference type="eggNOG" id="COG5373">
    <property type="taxonomic scope" value="Bacteria"/>
</dbReference>
<dbReference type="EnsemblBacteria" id="CAD79211">
    <property type="protein sequence ID" value="CAD79211"/>
    <property type="gene ID" value="RB11607"/>
</dbReference>
<dbReference type="InterPro" id="IPR007131">
    <property type="entry name" value="SHD1"/>
</dbReference>
<dbReference type="PATRIC" id="fig|243090.15.peg.5620"/>
<dbReference type="HOGENOM" id="CLU_542755_0_0_0"/>
<dbReference type="KEGG" id="rba:RB11607"/>
<dbReference type="STRING" id="243090.RB11607"/>
<feature type="domain" description="SLA1 homology" evidence="2">
    <location>
        <begin position="431"/>
        <end position="488"/>
    </location>
</feature>
<dbReference type="RefSeq" id="WP_011123341.1">
    <property type="nucleotide sequence ID" value="NC_005027.1"/>
</dbReference>
<feature type="compositionally biased region" description="Polar residues" evidence="1">
    <location>
        <begin position="278"/>
        <end position="287"/>
    </location>
</feature>
<protein>
    <submittedName>
        <fullName evidence="3">Similar to cytoskeleton assembly control protein</fullName>
    </submittedName>
</protein>
<proteinExistence type="predicted"/>
<accession>Q7UE37</accession>
<reference evidence="3 4" key="1">
    <citation type="journal article" date="2003" name="Proc. Natl. Acad. Sci. U.S.A.">
        <title>Complete genome sequence of the marine planctomycete Pirellula sp. strain 1.</title>
        <authorList>
            <person name="Gloeckner F.O."/>
            <person name="Kube M."/>
            <person name="Bauer M."/>
            <person name="Teeling H."/>
            <person name="Lombardot T."/>
            <person name="Ludwig W."/>
            <person name="Gade D."/>
            <person name="Beck A."/>
            <person name="Borzym K."/>
            <person name="Heitmann K."/>
            <person name="Rabus R."/>
            <person name="Schlesner H."/>
            <person name="Amann R."/>
            <person name="Reinhardt R."/>
        </authorList>
    </citation>
    <scope>NUCLEOTIDE SEQUENCE [LARGE SCALE GENOMIC DNA]</scope>
    <source>
        <strain evidence="4">DSM 10527 / NCIMB 13988 / SH1</strain>
    </source>
</reference>
<dbReference type="Pfam" id="PF03983">
    <property type="entry name" value="SHD1"/>
    <property type="match status" value="1"/>
</dbReference>
<feature type="region of interest" description="Disordered" evidence="1">
    <location>
        <begin position="142"/>
        <end position="163"/>
    </location>
</feature>
<evidence type="ECO:0000259" key="2">
    <source>
        <dbReference type="Pfam" id="PF03983"/>
    </source>
</evidence>
<dbReference type="InParanoid" id="Q7UE37"/>
<dbReference type="Gene3D" id="2.30.30.700">
    <property type="entry name" value="SLA1 homology domain 1"/>
    <property type="match status" value="1"/>
</dbReference>
<dbReference type="GO" id="GO:0043130">
    <property type="term" value="F:ubiquitin binding"/>
    <property type="evidence" value="ECO:0007669"/>
    <property type="project" value="InterPro"/>
</dbReference>
<dbReference type="GO" id="GO:0008092">
    <property type="term" value="F:cytoskeletal protein binding"/>
    <property type="evidence" value="ECO:0007669"/>
    <property type="project" value="InterPro"/>
</dbReference>
<evidence type="ECO:0000313" key="4">
    <source>
        <dbReference type="Proteomes" id="UP000001025"/>
    </source>
</evidence>
<dbReference type="OrthoDB" id="292611at2"/>
<feature type="compositionally biased region" description="Acidic residues" evidence="1">
    <location>
        <begin position="245"/>
        <end position="260"/>
    </location>
</feature>
<feature type="region of interest" description="Disordered" evidence="1">
    <location>
        <begin position="185"/>
        <end position="393"/>
    </location>
</feature>
<dbReference type="EMBL" id="BX294153">
    <property type="protein sequence ID" value="CAD79211.1"/>
    <property type="molecule type" value="Genomic_DNA"/>
</dbReference>
<evidence type="ECO:0000256" key="1">
    <source>
        <dbReference type="SAM" id="MobiDB-lite"/>
    </source>
</evidence>
<organism evidence="3 4">
    <name type="scientific">Rhodopirellula baltica (strain DSM 10527 / NCIMB 13988 / SH1)</name>
    <dbReference type="NCBI Taxonomy" id="243090"/>
    <lineage>
        <taxon>Bacteria</taxon>
        <taxon>Pseudomonadati</taxon>
        <taxon>Planctomycetota</taxon>
        <taxon>Planctomycetia</taxon>
        <taxon>Pirellulales</taxon>
        <taxon>Pirellulaceae</taxon>
        <taxon>Rhodopirellula</taxon>
    </lineage>
</organism>
<dbReference type="GO" id="GO:0030674">
    <property type="term" value="F:protein-macromolecule adaptor activity"/>
    <property type="evidence" value="ECO:0007669"/>
    <property type="project" value="InterPro"/>
</dbReference>
<sequence length="502" mass="52511">MNRSLRLALQWTLVVCMIAILSVSPASAGWLLKRIHSKNADCCEIATDTCCTAPEPVCCVPAPEPVCCEPAPISCEPAPTCCDSVEIVPAPVASDACCGSVVSPMSEGIIIEQPIYGESTIVPMAEGHVIEGEIMEAPAMPAEDSTQVAPPVPAESEVEQPAIEPQADPAANAEVEDPMPIEEPAEEAPVVEPPAEEPVMEEPAVEEPVAEEPAVEEPAADLFPAEDNPFPQDAPAEEAPAFDMPAEDAPVEEAPADDAFGDLFGGEAEMPAEPATPDVQTPDTQSVDDLFGGDAAPADPVMPETPAETPADDGFGDLFGGEAEAPADMPAEQPADDGFGDLFGGEAEAPAEEAMPQKGGLDGLFDDAAPAEDAPADGGGLDDLFGDPPAEDTSESAIDDLFSQGKQKLADSEVTQVVTEKKVAKSVDVLDSTKTRTWIDNTGNWGTDGRLVEVRENEIQILKTNGRTCTVPMERLSDADRAYVDSIRAQVSEFLFAMASAD</sequence>
<evidence type="ECO:0000313" key="3">
    <source>
        <dbReference type="EMBL" id="CAD79211.1"/>
    </source>
</evidence>
<keyword evidence="4" id="KW-1185">Reference proteome</keyword>
<dbReference type="GO" id="GO:0042802">
    <property type="term" value="F:identical protein binding"/>
    <property type="evidence" value="ECO:0007669"/>
    <property type="project" value="InterPro"/>
</dbReference>
<dbReference type="Proteomes" id="UP000001025">
    <property type="component" value="Chromosome"/>
</dbReference>
<gene>
    <name evidence="3" type="ordered locus">RB11607</name>
</gene>
<dbReference type="AlphaFoldDB" id="Q7UE37"/>